<evidence type="ECO:0000256" key="5">
    <source>
        <dbReference type="SAM" id="Phobius"/>
    </source>
</evidence>
<reference evidence="7" key="1">
    <citation type="journal article" date="2015" name="Proc. Natl. Acad. Sci. U.S.A.">
        <title>Networks of energetic and metabolic interactions define dynamics in microbial communities.</title>
        <authorList>
            <person name="Embree M."/>
            <person name="Liu J.K."/>
            <person name="Al-Bassam M.M."/>
            <person name="Zengler K."/>
        </authorList>
    </citation>
    <scope>NUCLEOTIDE SEQUENCE</scope>
</reference>
<dbReference type="GO" id="GO:0016020">
    <property type="term" value="C:membrane"/>
    <property type="evidence" value="ECO:0007669"/>
    <property type="project" value="UniProtKB-SubCell"/>
</dbReference>
<evidence type="ECO:0000256" key="4">
    <source>
        <dbReference type="ARBA" id="ARBA00023136"/>
    </source>
</evidence>
<dbReference type="InterPro" id="IPR000620">
    <property type="entry name" value="EamA_dom"/>
</dbReference>
<evidence type="ECO:0000256" key="3">
    <source>
        <dbReference type="ARBA" id="ARBA00022989"/>
    </source>
</evidence>
<feature type="transmembrane region" description="Helical" evidence="5">
    <location>
        <begin position="178"/>
        <end position="196"/>
    </location>
</feature>
<dbReference type="PANTHER" id="PTHR32322">
    <property type="entry name" value="INNER MEMBRANE TRANSPORTER"/>
    <property type="match status" value="1"/>
</dbReference>
<dbReference type="AlphaFoldDB" id="A0A0W8G5G1"/>
<evidence type="ECO:0000256" key="2">
    <source>
        <dbReference type="ARBA" id="ARBA00022692"/>
    </source>
</evidence>
<accession>A0A0W8G5G1</accession>
<comment type="subcellular location">
    <subcellularLocation>
        <location evidence="1">Membrane</location>
        <topology evidence="1">Multi-pass membrane protein</topology>
    </subcellularLocation>
</comment>
<name>A0A0W8G5G1_9ZZZZ</name>
<protein>
    <submittedName>
        <fullName evidence="7">Permease of the drug/metabolite transporter (Dmt) superfamily</fullName>
    </submittedName>
</protein>
<sequence length="301" mass="31324">MWTTHLKLLASAVFWGGTWISGRHLAQVMGPFSAAFLRFALASAFLLFLTRRLSGGIALPKRRDWPGLLLLGLTGVFGYNAFFFAGLKTVPASRAALIVAAIPTVVSLYAGLALGERFGRVRAAGIALSFAGVGLVLSGGDPAALFRDGASPGDLLILCCVACWSAYTLAGRSVMARVSPLSAVTWSCLVGGALLFPPALGGGLFADMARAGLGDWLHLAFLGIMATGYGFFWYYEGIKTLGASRAGVYINLVPVVAVLLGVAALGEPLGWPLAVGGAMVLGGVRLTQKQERPGDAKRPPA</sequence>
<feature type="transmembrane region" description="Helical" evidence="5">
    <location>
        <begin position="65"/>
        <end position="87"/>
    </location>
</feature>
<keyword evidence="3 5" id="KW-1133">Transmembrane helix</keyword>
<keyword evidence="4 5" id="KW-0472">Membrane</keyword>
<evidence type="ECO:0000313" key="7">
    <source>
        <dbReference type="EMBL" id="KUG28349.1"/>
    </source>
</evidence>
<organism evidence="7">
    <name type="scientific">hydrocarbon metagenome</name>
    <dbReference type="NCBI Taxonomy" id="938273"/>
    <lineage>
        <taxon>unclassified sequences</taxon>
        <taxon>metagenomes</taxon>
        <taxon>ecological metagenomes</taxon>
    </lineage>
</organism>
<proteinExistence type="predicted"/>
<feature type="transmembrane region" description="Helical" evidence="5">
    <location>
        <begin position="247"/>
        <end position="265"/>
    </location>
</feature>
<feature type="domain" description="EamA" evidence="6">
    <location>
        <begin position="6"/>
        <end position="137"/>
    </location>
</feature>
<evidence type="ECO:0000256" key="1">
    <source>
        <dbReference type="ARBA" id="ARBA00004141"/>
    </source>
</evidence>
<keyword evidence="2 5" id="KW-0812">Transmembrane</keyword>
<feature type="transmembrane region" description="Helical" evidence="5">
    <location>
        <begin position="121"/>
        <end position="140"/>
    </location>
</feature>
<feature type="transmembrane region" description="Helical" evidence="5">
    <location>
        <begin position="152"/>
        <end position="171"/>
    </location>
</feature>
<feature type="transmembrane region" description="Helical" evidence="5">
    <location>
        <begin position="216"/>
        <end position="235"/>
    </location>
</feature>
<feature type="transmembrane region" description="Helical" evidence="5">
    <location>
        <begin position="93"/>
        <end position="114"/>
    </location>
</feature>
<dbReference type="SUPFAM" id="SSF103481">
    <property type="entry name" value="Multidrug resistance efflux transporter EmrE"/>
    <property type="match status" value="2"/>
</dbReference>
<feature type="transmembrane region" description="Helical" evidence="5">
    <location>
        <begin position="36"/>
        <end position="53"/>
    </location>
</feature>
<dbReference type="Pfam" id="PF00892">
    <property type="entry name" value="EamA"/>
    <property type="match status" value="2"/>
</dbReference>
<gene>
    <name evidence="7" type="ORF">ASZ90_001792</name>
</gene>
<feature type="domain" description="EamA" evidence="6">
    <location>
        <begin position="152"/>
        <end position="286"/>
    </location>
</feature>
<dbReference type="PANTHER" id="PTHR32322:SF2">
    <property type="entry name" value="EAMA DOMAIN-CONTAINING PROTEIN"/>
    <property type="match status" value="1"/>
</dbReference>
<dbReference type="EMBL" id="LNQE01000230">
    <property type="protein sequence ID" value="KUG28349.1"/>
    <property type="molecule type" value="Genomic_DNA"/>
</dbReference>
<comment type="caution">
    <text evidence="7">The sequence shown here is derived from an EMBL/GenBank/DDBJ whole genome shotgun (WGS) entry which is preliminary data.</text>
</comment>
<dbReference type="InterPro" id="IPR037185">
    <property type="entry name" value="EmrE-like"/>
</dbReference>
<dbReference type="InterPro" id="IPR050638">
    <property type="entry name" value="AA-Vitamin_Transporters"/>
</dbReference>
<evidence type="ECO:0000259" key="6">
    <source>
        <dbReference type="Pfam" id="PF00892"/>
    </source>
</evidence>